<organism evidence="1 2">
    <name type="scientific">Pectobacterium bacteriophage PM2</name>
    <dbReference type="NCBI Taxonomy" id="1429794"/>
    <lineage>
        <taxon>Viruses</taxon>
        <taxon>Duplodnaviria</taxon>
        <taxon>Heunggongvirae</taxon>
        <taxon>Uroviricota</taxon>
        <taxon>Caudoviricetes</taxon>
        <taxon>Pantevenvirales</taxon>
        <taxon>Straboviridae</taxon>
        <taxon>Tevenvirinae</taxon>
        <taxon>Mosugukvirus</taxon>
        <taxon>Mosugukvirus pm2</taxon>
    </lineage>
</organism>
<evidence type="ECO:0000313" key="2">
    <source>
        <dbReference type="Proteomes" id="UP000030739"/>
    </source>
</evidence>
<name>A0A0A0Q0A3_9CAUD</name>
<proteinExistence type="predicted"/>
<protein>
    <submittedName>
        <fullName evidence="1">Uncharacterized protein</fullName>
    </submittedName>
</protein>
<reference evidence="1 2" key="1">
    <citation type="journal article" date="2015" name="Plant Pathol. J.">
        <title>Isolation and Genomic Characterization of the T4-Like Bacteriophage PM2 Infecting Pectobacterium carotovorum subsp. carotovorum.</title>
        <authorList>
            <person name="Lim J.A."/>
            <person name="Lee D.H."/>
            <person name="Heu S."/>
        </authorList>
    </citation>
    <scope>NUCLEOTIDE SEQUENCE [LARGE SCALE GENOMIC DNA]</scope>
</reference>
<keyword evidence="2" id="KW-1185">Reference proteome</keyword>
<dbReference type="GeneID" id="26637927"/>
<accession>A0A0A0Q0A3</accession>
<gene>
    <name evidence="1" type="ORF">PM2_034</name>
</gene>
<dbReference type="EMBL" id="KF835987">
    <property type="protein sequence ID" value="AHY24996.1"/>
    <property type="molecule type" value="Genomic_DNA"/>
</dbReference>
<dbReference type="Proteomes" id="UP000030739">
    <property type="component" value="Segment"/>
</dbReference>
<sequence length="118" mass="13840">MTTKLLVKYHSSGNKISIGYDSYYPILGTIILNKKLEISEMVYLNNLVNFNIVFHGQKISKSLVYKFVGRYLYGSISWPSIELDFNNFSELYESIDKLNFIDKANLVDDEIFNFWMEK</sequence>
<dbReference type="RefSeq" id="YP_009211455.1">
    <property type="nucleotide sequence ID" value="NC_028940.1"/>
</dbReference>
<dbReference type="KEGG" id="vg:26637927"/>
<evidence type="ECO:0000313" key="1">
    <source>
        <dbReference type="EMBL" id="AHY24996.1"/>
    </source>
</evidence>